<proteinExistence type="predicted"/>
<evidence type="ECO:0000313" key="2">
    <source>
        <dbReference type="Proteomes" id="UP000662373"/>
    </source>
</evidence>
<dbReference type="Proteomes" id="UP000662373">
    <property type="component" value="Unassembled WGS sequence"/>
</dbReference>
<accession>A0A934KVW5</accession>
<sequence>MKSISTVVLLFFTLTLCGQETAIFDKLHSTRIDNAVFVRYDGKLFHYKKKFSDNDASFIEISKNGTKEFQISNDDSNNLKLYLAFYNPLQYTITSAATEIDDSNYTAITTFMNQLPKDMSFMTSITDSEDKVALSLSQVKNYDSVKTKASERKLIEERIKEVEKELDSTPNTSALLYDWIKMFKASIDLNKLIDPLYFDAFKKRIKILQGITAIETYAFKNVGTTINRISVNKPINTLVSAAFEKLYKAKSDDFEGFKKELEATTLIQNDLVSAMDKSKTNLEQLKKMMVDDIALLEEFLHSDSTAVKDKVFRELTTAKLVMIDALVSDKVSKNNQTVEQLIKLNKKLSEFIEGFESKSDVNGYKLLRQDQFAWSYEKSRVYELKAVSLAADGTTMADSGNTIKMKVHKSQGRLAVFASVGLFYTPFEYKNYGLSDDLVVETQGDPVYFRPAAYLNFLLRPKYGDILYPLFQVGVTQGIKTPLIPIGIGISIRNRFSLTAGPLLAFQNELDKLTVGSTTDDAGLKDDLISHIRVSWYISLNYKL</sequence>
<dbReference type="AlphaFoldDB" id="A0A934KVW5"/>
<protein>
    <submittedName>
        <fullName evidence="1">Uncharacterized protein</fullName>
    </submittedName>
</protein>
<name>A0A934KVW5_9FLAO</name>
<dbReference type="EMBL" id="JAEHJZ010000064">
    <property type="protein sequence ID" value="MBJ7882965.1"/>
    <property type="molecule type" value="Genomic_DNA"/>
</dbReference>
<reference evidence="1 2" key="1">
    <citation type="submission" date="2020-09" db="EMBL/GenBank/DDBJ databases">
        <title>Draft genome of Gelidibacter salicanalis PAMC21136.</title>
        <authorList>
            <person name="Park H."/>
        </authorList>
    </citation>
    <scope>NUCLEOTIDE SEQUENCE [LARGE SCALE GENOMIC DNA]</scope>
    <source>
        <strain evidence="1 2">PAMC21136</strain>
    </source>
</reference>
<dbReference type="RefSeq" id="WP_199603440.1">
    <property type="nucleotide sequence ID" value="NZ_JAEHJZ010000064.1"/>
</dbReference>
<comment type="caution">
    <text evidence="1">The sequence shown here is derived from an EMBL/GenBank/DDBJ whole genome shotgun (WGS) entry which is preliminary data.</text>
</comment>
<evidence type="ECO:0000313" key="1">
    <source>
        <dbReference type="EMBL" id="MBJ7882965.1"/>
    </source>
</evidence>
<gene>
    <name evidence="1" type="ORF">JEM65_20215</name>
</gene>
<organism evidence="1 2">
    <name type="scientific">Gelidibacter salicanalis</name>
    <dbReference type="NCBI Taxonomy" id="291193"/>
    <lineage>
        <taxon>Bacteria</taxon>
        <taxon>Pseudomonadati</taxon>
        <taxon>Bacteroidota</taxon>
        <taxon>Flavobacteriia</taxon>
        <taxon>Flavobacteriales</taxon>
        <taxon>Flavobacteriaceae</taxon>
        <taxon>Gelidibacter</taxon>
    </lineage>
</organism>
<keyword evidence="2" id="KW-1185">Reference proteome</keyword>